<dbReference type="PANTHER" id="PTHR30469:SF33">
    <property type="entry name" value="SLR1207 PROTEIN"/>
    <property type="match status" value="1"/>
</dbReference>
<dbReference type="SUPFAM" id="SSF111369">
    <property type="entry name" value="HlyD-like secretion proteins"/>
    <property type="match status" value="1"/>
</dbReference>
<organism evidence="4 5">
    <name type="scientific">Cetobacterium somerae ATCC BAA-474</name>
    <dbReference type="NCBI Taxonomy" id="1319815"/>
    <lineage>
        <taxon>Bacteria</taxon>
        <taxon>Fusobacteriati</taxon>
        <taxon>Fusobacteriota</taxon>
        <taxon>Fusobacteriia</taxon>
        <taxon>Fusobacteriales</taxon>
        <taxon>Fusobacteriaceae</taxon>
        <taxon>Cetobacterium</taxon>
    </lineage>
</organism>
<dbReference type="RefSeq" id="WP_023049874.1">
    <property type="nucleotide sequence ID" value="NZ_KI518078.1"/>
</dbReference>
<dbReference type="NCBIfam" id="TIGR01730">
    <property type="entry name" value="RND_mfp"/>
    <property type="match status" value="1"/>
</dbReference>
<dbReference type="PROSITE" id="PS51257">
    <property type="entry name" value="PROKAR_LIPOPROTEIN"/>
    <property type="match status" value="1"/>
</dbReference>
<dbReference type="PATRIC" id="fig|1319815.3.peg.313"/>
<dbReference type="InterPro" id="IPR006143">
    <property type="entry name" value="RND_pump_MFP"/>
</dbReference>
<dbReference type="Proteomes" id="UP000017081">
    <property type="component" value="Unassembled WGS sequence"/>
</dbReference>
<gene>
    <name evidence="4" type="ORF">HMPREF0202_00325</name>
</gene>
<feature type="signal peptide" evidence="3">
    <location>
        <begin position="1"/>
        <end position="21"/>
    </location>
</feature>
<evidence type="ECO:0000313" key="4">
    <source>
        <dbReference type="EMBL" id="ERT69768.1"/>
    </source>
</evidence>
<dbReference type="STRING" id="1319815.HMPREF0202_00325"/>
<feature type="chain" id="PRO_5004690358" evidence="3">
    <location>
        <begin position="22"/>
        <end position="367"/>
    </location>
</feature>
<evidence type="ECO:0000256" key="2">
    <source>
        <dbReference type="SAM" id="Coils"/>
    </source>
</evidence>
<dbReference type="PANTHER" id="PTHR30469">
    <property type="entry name" value="MULTIDRUG RESISTANCE PROTEIN MDTA"/>
    <property type="match status" value="1"/>
</dbReference>
<keyword evidence="5" id="KW-1185">Reference proteome</keyword>
<keyword evidence="3" id="KW-0732">Signal</keyword>
<proteinExistence type="inferred from homology"/>
<dbReference type="AlphaFoldDB" id="U7VG41"/>
<comment type="caution">
    <text evidence="4">The sequence shown here is derived from an EMBL/GenBank/DDBJ whole genome shotgun (WGS) entry which is preliminary data.</text>
</comment>
<keyword evidence="2" id="KW-0175">Coiled coil</keyword>
<protein>
    <submittedName>
        <fullName evidence="4">Efflux transporter, RND family, MFP subunit</fullName>
    </submittedName>
</protein>
<dbReference type="eggNOG" id="COG0845">
    <property type="taxonomic scope" value="Bacteria"/>
</dbReference>
<dbReference type="Gene3D" id="2.40.30.170">
    <property type="match status" value="1"/>
</dbReference>
<comment type="similarity">
    <text evidence="1">Belongs to the membrane fusion protein (MFP) (TC 8.A.1) family.</text>
</comment>
<evidence type="ECO:0000256" key="1">
    <source>
        <dbReference type="ARBA" id="ARBA00009477"/>
    </source>
</evidence>
<dbReference type="HOGENOM" id="CLU_018816_14_5_0"/>
<dbReference type="Gene3D" id="2.40.50.100">
    <property type="match status" value="1"/>
</dbReference>
<sequence>MKKKFSILTILATLFILGACGQKSKNTQSKTTYIAEKSKLDKGSGFIDVDGSVEANDTKKIFVDKKLKVKKVFVQEGDFVEKGQILMTFDETERNNIKRNLEKEQLNLSKLKRNYAVEKELHKIGGSSANSVKDLSEEIRTSEINIDYYKEDLEKTAEKIESPVSGTITTLYAQENYSVNTDDPLLELTDLSDIKIVLEVPEYEVKDIKLNQKLTIKPEVFEKKISYPGIITKISRVSQVSKNTSENVLQVEVKPTEEIPHIVPGFKVSARIYLGDEEPGIIIPSTSLLFDGTNYFIYISDENGNIQKRIIEFKDLKGDKVIITKGLSQGEIFITNPNDNLKSGDTIEITISENSNNSSQKKGKKVQ</sequence>
<name>U7VG41_9FUSO</name>
<evidence type="ECO:0000256" key="3">
    <source>
        <dbReference type="SAM" id="SignalP"/>
    </source>
</evidence>
<reference evidence="4 5" key="1">
    <citation type="submission" date="2013-08" db="EMBL/GenBank/DDBJ databases">
        <authorList>
            <person name="Weinstock G."/>
            <person name="Sodergren E."/>
            <person name="Wylie T."/>
            <person name="Fulton L."/>
            <person name="Fulton R."/>
            <person name="Fronick C."/>
            <person name="O'Laughlin M."/>
            <person name="Godfrey J."/>
            <person name="Miner T."/>
            <person name="Herter B."/>
            <person name="Appelbaum E."/>
            <person name="Cordes M."/>
            <person name="Lek S."/>
            <person name="Wollam A."/>
            <person name="Pepin K.H."/>
            <person name="Palsikar V.B."/>
            <person name="Mitreva M."/>
            <person name="Wilson R.K."/>
        </authorList>
    </citation>
    <scope>NUCLEOTIDE SEQUENCE [LARGE SCALE GENOMIC DNA]</scope>
    <source>
        <strain evidence="4 5">ATCC BAA-474</strain>
    </source>
</reference>
<accession>U7VG41</accession>
<evidence type="ECO:0000313" key="5">
    <source>
        <dbReference type="Proteomes" id="UP000017081"/>
    </source>
</evidence>
<dbReference type="EMBL" id="AXZF01000012">
    <property type="protein sequence ID" value="ERT69768.1"/>
    <property type="molecule type" value="Genomic_DNA"/>
</dbReference>
<dbReference type="Gene3D" id="2.40.420.20">
    <property type="match status" value="1"/>
</dbReference>
<feature type="coiled-coil region" evidence="2">
    <location>
        <begin position="94"/>
        <end position="152"/>
    </location>
</feature>
<dbReference type="GO" id="GO:1990281">
    <property type="term" value="C:efflux pump complex"/>
    <property type="evidence" value="ECO:0007669"/>
    <property type="project" value="TreeGrafter"/>
</dbReference>
<dbReference type="GO" id="GO:0015562">
    <property type="term" value="F:efflux transmembrane transporter activity"/>
    <property type="evidence" value="ECO:0007669"/>
    <property type="project" value="TreeGrafter"/>
</dbReference>